<sequence length="97" mass="11411">MRLIEIPPALRTIVRDTAFNVYTRVDTRRMHKLGVLTDDELWQVYKDQGYDEEKALNMAKFTVRYNEQTDKDLTKSEILKGFAEDIISREDAKVMLV</sequence>
<accession>X1MK40</accession>
<dbReference type="AlphaFoldDB" id="X1MK40"/>
<protein>
    <submittedName>
        <fullName evidence="1">Uncharacterized protein</fullName>
    </submittedName>
</protein>
<organism evidence="1">
    <name type="scientific">marine sediment metagenome</name>
    <dbReference type="NCBI Taxonomy" id="412755"/>
    <lineage>
        <taxon>unclassified sequences</taxon>
        <taxon>metagenomes</taxon>
        <taxon>ecological metagenomes</taxon>
    </lineage>
</organism>
<reference evidence="1" key="1">
    <citation type="journal article" date="2014" name="Front. Microbiol.">
        <title>High frequency of phylogenetically diverse reductive dehalogenase-homologous genes in deep subseafloor sedimentary metagenomes.</title>
        <authorList>
            <person name="Kawai M."/>
            <person name="Futagami T."/>
            <person name="Toyoda A."/>
            <person name="Takaki Y."/>
            <person name="Nishi S."/>
            <person name="Hori S."/>
            <person name="Arai W."/>
            <person name="Tsubouchi T."/>
            <person name="Morono Y."/>
            <person name="Uchiyama I."/>
            <person name="Ito T."/>
            <person name="Fujiyama A."/>
            <person name="Inagaki F."/>
            <person name="Takami H."/>
        </authorList>
    </citation>
    <scope>NUCLEOTIDE SEQUENCE</scope>
    <source>
        <strain evidence="1">Expedition CK06-06</strain>
    </source>
</reference>
<name>X1MK40_9ZZZZ</name>
<feature type="non-terminal residue" evidence="1">
    <location>
        <position position="97"/>
    </location>
</feature>
<dbReference type="EMBL" id="BARV01019548">
    <property type="protein sequence ID" value="GAI31653.1"/>
    <property type="molecule type" value="Genomic_DNA"/>
</dbReference>
<proteinExistence type="predicted"/>
<evidence type="ECO:0000313" key="1">
    <source>
        <dbReference type="EMBL" id="GAI31653.1"/>
    </source>
</evidence>
<comment type="caution">
    <text evidence="1">The sequence shown here is derived from an EMBL/GenBank/DDBJ whole genome shotgun (WGS) entry which is preliminary data.</text>
</comment>
<gene>
    <name evidence="1" type="ORF">S06H3_32837</name>
</gene>